<dbReference type="SUPFAM" id="SSF161098">
    <property type="entry name" value="MetI-like"/>
    <property type="match status" value="1"/>
</dbReference>
<accession>A0A2A9FFY0</accession>
<dbReference type="Gene3D" id="1.10.3720.10">
    <property type="entry name" value="MetI-like"/>
    <property type="match status" value="1"/>
</dbReference>
<comment type="subcellular location">
    <subcellularLocation>
        <location evidence="1 9">Cell membrane</location>
        <topology evidence="1 9">Multi-pass membrane protein</topology>
    </subcellularLocation>
</comment>
<evidence type="ECO:0000259" key="10">
    <source>
        <dbReference type="PROSITE" id="PS50928"/>
    </source>
</evidence>
<keyword evidence="8 9" id="KW-0472">Membrane</keyword>
<reference evidence="11 12" key="1">
    <citation type="submission" date="2017-10" db="EMBL/GenBank/DDBJ databases">
        <title>Sequencing the genomes of 1000 actinobacteria strains.</title>
        <authorList>
            <person name="Klenk H.-P."/>
        </authorList>
    </citation>
    <scope>NUCLEOTIDE SEQUENCE [LARGE SCALE GENOMIC DNA]</scope>
    <source>
        <strain evidence="11 12">DSM 46092</strain>
    </source>
</reference>
<dbReference type="PROSITE" id="PS50928">
    <property type="entry name" value="ABC_TM1"/>
    <property type="match status" value="1"/>
</dbReference>
<evidence type="ECO:0000256" key="7">
    <source>
        <dbReference type="ARBA" id="ARBA00022989"/>
    </source>
</evidence>
<keyword evidence="3 9" id="KW-0813">Transport</keyword>
<dbReference type="Pfam" id="PF00528">
    <property type="entry name" value="BPD_transp_1"/>
    <property type="match status" value="1"/>
</dbReference>
<evidence type="ECO:0000256" key="2">
    <source>
        <dbReference type="ARBA" id="ARBA00010072"/>
    </source>
</evidence>
<dbReference type="GO" id="GO:0006865">
    <property type="term" value="P:amino acid transport"/>
    <property type="evidence" value="ECO:0007669"/>
    <property type="project" value="UniProtKB-KW"/>
</dbReference>
<dbReference type="InterPro" id="IPR043429">
    <property type="entry name" value="ArtM/GltK/GlnP/TcyL/YhdX-like"/>
</dbReference>
<evidence type="ECO:0000256" key="5">
    <source>
        <dbReference type="ARBA" id="ARBA00022692"/>
    </source>
</evidence>
<evidence type="ECO:0000256" key="1">
    <source>
        <dbReference type="ARBA" id="ARBA00004651"/>
    </source>
</evidence>
<dbReference type="InterPro" id="IPR000515">
    <property type="entry name" value="MetI-like"/>
</dbReference>
<dbReference type="AlphaFoldDB" id="A0A2A9FFY0"/>
<dbReference type="RefSeq" id="WP_170069878.1">
    <property type="nucleotide sequence ID" value="NZ_JBIAKZ010000004.1"/>
</dbReference>
<dbReference type="PANTHER" id="PTHR30614">
    <property type="entry name" value="MEMBRANE COMPONENT OF AMINO ACID ABC TRANSPORTER"/>
    <property type="match status" value="1"/>
</dbReference>
<feature type="transmembrane region" description="Helical" evidence="9">
    <location>
        <begin position="189"/>
        <end position="210"/>
    </location>
</feature>
<feature type="transmembrane region" description="Helical" evidence="9">
    <location>
        <begin position="20"/>
        <end position="42"/>
    </location>
</feature>
<evidence type="ECO:0000313" key="12">
    <source>
        <dbReference type="Proteomes" id="UP000243542"/>
    </source>
</evidence>
<comment type="similarity">
    <text evidence="2">Belongs to the binding-protein-dependent transport system permease family. HisMQ subfamily.</text>
</comment>
<dbReference type="NCBIfam" id="TIGR01726">
    <property type="entry name" value="HEQRo_perm_3TM"/>
    <property type="match status" value="1"/>
</dbReference>
<dbReference type="GO" id="GO:0022857">
    <property type="term" value="F:transmembrane transporter activity"/>
    <property type="evidence" value="ECO:0007669"/>
    <property type="project" value="InterPro"/>
</dbReference>
<proteinExistence type="inferred from homology"/>
<evidence type="ECO:0000256" key="6">
    <source>
        <dbReference type="ARBA" id="ARBA00022970"/>
    </source>
</evidence>
<evidence type="ECO:0000256" key="4">
    <source>
        <dbReference type="ARBA" id="ARBA00022475"/>
    </source>
</evidence>
<keyword evidence="5 9" id="KW-0812">Transmembrane</keyword>
<gene>
    <name evidence="11" type="ORF">ATK36_4825</name>
</gene>
<evidence type="ECO:0000256" key="8">
    <source>
        <dbReference type="ARBA" id="ARBA00023136"/>
    </source>
</evidence>
<evidence type="ECO:0000256" key="3">
    <source>
        <dbReference type="ARBA" id="ARBA00022448"/>
    </source>
</evidence>
<evidence type="ECO:0000256" key="9">
    <source>
        <dbReference type="RuleBase" id="RU363032"/>
    </source>
</evidence>
<dbReference type="GO" id="GO:0043190">
    <property type="term" value="C:ATP-binding cassette (ABC) transporter complex"/>
    <property type="evidence" value="ECO:0007669"/>
    <property type="project" value="InterPro"/>
</dbReference>
<dbReference type="InterPro" id="IPR010065">
    <property type="entry name" value="AA_ABC_transptr_permease_3TM"/>
</dbReference>
<dbReference type="CDD" id="cd06261">
    <property type="entry name" value="TM_PBP2"/>
    <property type="match status" value="1"/>
</dbReference>
<feature type="domain" description="ABC transmembrane type-1" evidence="10">
    <location>
        <begin position="18"/>
        <end position="207"/>
    </location>
</feature>
<keyword evidence="12" id="KW-1185">Reference proteome</keyword>
<comment type="caution">
    <text evidence="11">The sequence shown here is derived from an EMBL/GenBank/DDBJ whole genome shotgun (WGS) entry which is preliminary data.</text>
</comment>
<dbReference type="InterPro" id="IPR035906">
    <property type="entry name" value="MetI-like_sf"/>
</dbReference>
<keyword evidence="6" id="KW-0029">Amino-acid transport</keyword>
<keyword evidence="4" id="KW-1003">Cell membrane</keyword>
<name>A0A2A9FFY0_9PSEU</name>
<dbReference type="Proteomes" id="UP000243542">
    <property type="component" value="Unassembled WGS sequence"/>
</dbReference>
<protein>
    <submittedName>
        <fullName evidence="11">Amino acid ABC transporter membrane protein (PAAT family)</fullName>
    </submittedName>
</protein>
<dbReference type="EMBL" id="PDJK01000002">
    <property type="protein sequence ID" value="PFG49661.1"/>
    <property type="molecule type" value="Genomic_DNA"/>
</dbReference>
<keyword evidence="7 9" id="KW-1133">Transmembrane helix</keyword>
<dbReference type="PANTHER" id="PTHR30614:SF20">
    <property type="entry name" value="GLUTAMINE TRANSPORT SYSTEM PERMEASE PROTEIN GLNP"/>
    <property type="match status" value="1"/>
</dbReference>
<sequence>MHFYLQTLEYFPFLLKGLLWTALVSAGAMGFGLVLGVPTAMARDSGNRLARTIGAAYVDFFRTTPPFIQLLWIYYAMPLVTGWSLTGLQAGLLGMSLYSGAFLTEVIRAGINSVERGQGEAALGLGMNRLQVMRRVVLPQALANMLPALGNVLIMTVKSTSLLSVVAVPDLLRNAQVISAFLQRDLEPLTVAAFMYLALTLPLSLGVSYYQKRRRPGIA</sequence>
<evidence type="ECO:0000313" key="11">
    <source>
        <dbReference type="EMBL" id="PFG49661.1"/>
    </source>
</evidence>
<organism evidence="11 12">
    <name type="scientific">Amycolatopsis sulphurea</name>
    <dbReference type="NCBI Taxonomy" id="76022"/>
    <lineage>
        <taxon>Bacteria</taxon>
        <taxon>Bacillati</taxon>
        <taxon>Actinomycetota</taxon>
        <taxon>Actinomycetes</taxon>
        <taxon>Pseudonocardiales</taxon>
        <taxon>Pseudonocardiaceae</taxon>
        <taxon>Amycolatopsis</taxon>
    </lineage>
</organism>